<dbReference type="GO" id="GO:0006357">
    <property type="term" value="P:regulation of transcription by RNA polymerase II"/>
    <property type="evidence" value="ECO:0007669"/>
    <property type="project" value="TreeGrafter"/>
</dbReference>
<evidence type="ECO:0000256" key="6">
    <source>
        <dbReference type="ARBA" id="ARBA00023125"/>
    </source>
</evidence>
<feature type="region of interest" description="Disordered" evidence="9">
    <location>
        <begin position="240"/>
        <end position="272"/>
    </location>
</feature>
<dbReference type="GO" id="GO:0003700">
    <property type="term" value="F:DNA-binding transcription factor activity"/>
    <property type="evidence" value="ECO:0007669"/>
    <property type="project" value="TreeGrafter"/>
</dbReference>
<dbReference type="Gene3D" id="3.30.160.60">
    <property type="entry name" value="Classic Zinc Finger"/>
    <property type="match status" value="3"/>
</dbReference>
<dbReference type="OrthoDB" id="8117402at2759"/>
<dbReference type="GO" id="GO:0008270">
    <property type="term" value="F:zinc ion binding"/>
    <property type="evidence" value="ECO:0007669"/>
    <property type="project" value="UniProtKB-KW"/>
</dbReference>
<feature type="compositionally biased region" description="Low complexity" evidence="9">
    <location>
        <begin position="215"/>
        <end position="227"/>
    </location>
</feature>
<name>A0A875SBA6_EENNA</name>
<keyword evidence="4 8" id="KW-0863">Zinc-finger</keyword>
<dbReference type="PROSITE" id="PS50157">
    <property type="entry name" value="ZINC_FINGER_C2H2_2"/>
    <property type="match status" value="3"/>
</dbReference>
<evidence type="ECO:0000256" key="1">
    <source>
        <dbReference type="ARBA" id="ARBA00004123"/>
    </source>
</evidence>
<feature type="domain" description="C2H2-type" evidence="10">
    <location>
        <begin position="93"/>
        <end position="120"/>
    </location>
</feature>
<dbReference type="GO" id="GO:0000978">
    <property type="term" value="F:RNA polymerase II cis-regulatory region sequence-specific DNA binding"/>
    <property type="evidence" value="ECO:0007669"/>
    <property type="project" value="TreeGrafter"/>
</dbReference>
<dbReference type="PROSITE" id="PS00028">
    <property type="entry name" value="ZINC_FINGER_C2H2_1"/>
    <property type="match status" value="2"/>
</dbReference>
<evidence type="ECO:0000256" key="4">
    <source>
        <dbReference type="ARBA" id="ARBA00022771"/>
    </source>
</evidence>
<evidence type="ECO:0000256" key="3">
    <source>
        <dbReference type="ARBA" id="ARBA00022737"/>
    </source>
</evidence>
<keyword evidence="2" id="KW-0479">Metal-binding</keyword>
<evidence type="ECO:0000313" key="11">
    <source>
        <dbReference type="EMBL" id="QPG77295.1"/>
    </source>
</evidence>
<feature type="region of interest" description="Disordered" evidence="9">
    <location>
        <begin position="144"/>
        <end position="173"/>
    </location>
</feature>
<feature type="compositionally biased region" description="Polar residues" evidence="9">
    <location>
        <begin position="240"/>
        <end position="266"/>
    </location>
</feature>
<feature type="domain" description="C2H2-type" evidence="10">
    <location>
        <begin position="65"/>
        <end position="92"/>
    </location>
</feature>
<gene>
    <name evidence="11" type="ORF">FOA43_004703</name>
</gene>
<dbReference type="SMART" id="SM00355">
    <property type="entry name" value="ZnF_C2H2"/>
    <property type="match status" value="3"/>
</dbReference>
<evidence type="ECO:0000256" key="7">
    <source>
        <dbReference type="ARBA" id="ARBA00023242"/>
    </source>
</evidence>
<comment type="subcellular location">
    <subcellularLocation>
        <location evidence="1">Nucleus</location>
    </subcellularLocation>
</comment>
<keyword evidence="3" id="KW-0677">Repeat</keyword>
<dbReference type="RefSeq" id="XP_038780860.1">
    <property type="nucleotide sequence ID" value="XM_038924932.1"/>
</dbReference>
<reference evidence="11" key="1">
    <citation type="submission" date="2020-10" db="EMBL/GenBank/DDBJ databases">
        <authorList>
            <person name="Roach M.J.R."/>
        </authorList>
    </citation>
    <scope>NUCLEOTIDE SEQUENCE</scope>
    <source>
        <strain evidence="11">CBS 1945</strain>
    </source>
</reference>
<dbReference type="SUPFAM" id="SSF57667">
    <property type="entry name" value="beta-beta-alpha zinc fingers"/>
    <property type="match status" value="2"/>
</dbReference>
<dbReference type="GO" id="GO:0045893">
    <property type="term" value="P:positive regulation of DNA-templated transcription"/>
    <property type="evidence" value="ECO:0007669"/>
    <property type="project" value="UniProtKB-ARBA"/>
</dbReference>
<feature type="region of interest" description="Disordered" evidence="9">
    <location>
        <begin position="206"/>
        <end position="227"/>
    </location>
</feature>
<keyword evidence="12" id="KW-1185">Reference proteome</keyword>
<evidence type="ECO:0000256" key="9">
    <source>
        <dbReference type="SAM" id="MobiDB-lite"/>
    </source>
</evidence>
<dbReference type="FunFam" id="3.30.160.60:FF:000065">
    <property type="entry name" value="B-cell CLL/lymphoma 6, member B"/>
    <property type="match status" value="1"/>
</dbReference>
<keyword evidence="6" id="KW-0238">DNA-binding</keyword>
<dbReference type="GO" id="GO:0005634">
    <property type="term" value="C:nucleus"/>
    <property type="evidence" value="ECO:0007669"/>
    <property type="project" value="UniProtKB-SubCell"/>
</dbReference>
<keyword evidence="5" id="KW-0862">Zinc</keyword>
<feature type="domain" description="C2H2-type" evidence="10">
    <location>
        <begin position="121"/>
        <end position="145"/>
    </location>
</feature>
<keyword evidence="7" id="KW-0539">Nucleus</keyword>
<evidence type="ECO:0000313" key="12">
    <source>
        <dbReference type="Proteomes" id="UP000662931"/>
    </source>
</evidence>
<sequence length="300" mass="32134">MDTSVATTAAAVAAAAAAATATPTSTANIESIGSDTDDRLVDKKEFNGFALSADEDEKSQLERRYVCPICHHSFTRKHNLKSHRLIHTDQKPYACSLCSKRFRRLHDMKRHEKLHSNEKPYACEKCGKQFARADALLRHEKSAAGCPVNRKRRSSDEDGNSNQMKPTKEAKFQDTSASSAAAAAAVVAQRIAADASVFFNANSQADSKVRNNSSANAPPGTATAATTDPALFLETGAASVTKSNGSNGSNQPQGLKASNDSNPSNASEDKTKMYETIGQLQAKIISLEKTVANLQAEKSE</sequence>
<proteinExistence type="predicted"/>
<evidence type="ECO:0000256" key="8">
    <source>
        <dbReference type="PROSITE-ProRule" id="PRU00042"/>
    </source>
</evidence>
<evidence type="ECO:0000256" key="5">
    <source>
        <dbReference type="ARBA" id="ARBA00022833"/>
    </source>
</evidence>
<accession>A0A875SBA6</accession>
<dbReference type="Pfam" id="PF00096">
    <property type="entry name" value="zf-C2H2"/>
    <property type="match status" value="3"/>
</dbReference>
<dbReference type="FunFam" id="3.30.160.60:FF:000100">
    <property type="entry name" value="Zinc finger 45-like"/>
    <property type="match status" value="1"/>
</dbReference>
<dbReference type="InterPro" id="IPR050589">
    <property type="entry name" value="Ikaros_C2H2-ZF"/>
</dbReference>
<dbReference type="InterPro" id="IPR036236">
    <property type="entry name" value="Znf_C2H2_sf"/>
</dbReference>
<dbReference type="GO" id="GO:0005694">
    <property type="term" value="C:chromosome"/>
    <property type="evidence" value="ECO:0007669"/>
    <property type="project" value="UniProtKB-ARBA"/>
</dbReference>
<dbReference type="KEGG" id="bnn:FOA43_004703"/>
<dbReference type="GeneID" id="62198103"/>
<dbReference type="InterPro" id="IPR013087">
    <property type="entry name" value="Znf_C2H2_type"/>
</dbReference>
<dbReference type="PANTHER" id="PTHR24404:SF114">
    <property type="entry name" value="KLUMPFUSS, ISOFORM B-RELATED"/>
    <property type="match status" value="1"/>
</dbReference>
<dbReference type="FunFam" id="3.30.160.60:FF:001732">
    <property type="entry name" value="Zgc:162936"/>
    <property type="match status" value="1"/>
</dbReference>
<dbReference type="Proteomes" id="UP000662931">
    <property type="component" value="Chromosome 4"/>
</dbReference>
<evidence type="ECO:0000256" key="2">
    <source>
        <dbReference type="ARBA" id="ARBA00022723"/>
    </source>
</evidence>
<evidence type="ECO:0000259" key="10">
    <source>
        <dbReference type="PROSITE" id="PS50157"/>
    </source>
</evidence>
<organism evidence="11 12">
    <name type="scientific">Eeniella nana</name>
    <name type="common">Yeast</name>
    <name type="synonym">Brettanomyces nanus</name>
    <dbReference type="NCBI Taxonomy" id="13502"/>
    <lineage>
        <taxon>Eukaryota</taxon>
        <taxon>Fungi</taxon>
        <taxon>Dikarya</taxon>
        <taxon>Ascomycota</taxon>
        <taxon>Saccharomycotina</taxon>
        <taxon>Pichiomycetes</taxon>
        <taxon>Pichiales</taxon>
        <taxon>Pichiaceae</taxon>
        <taxon>Brettanomyces</taxon>
    </lineage>
</organism>
<dbReference type="AlphaFoldDB" id="A0A875SBA6"/>
<protein>
    <recommendedName>
        <fullName evidence="10">C2H2-type domain-containing protein</fullName>
    </recommendedName>
</protein>
<dbReference type="PANTHER" id="PTHR24404">
    <property type="entry name" value="ZINC FINGER PROTEIN"/>
    <property type="match status" value="1"/>
</dbReference>
<dbReference type="EMBL" id="CP064815">
    <property type="protein sequence ID" value="QPG77295.1"/>
    <property type="molecule type" value="Genomic_DNA"/>
</dbReference>